<keyword evidence="3" id="KW-1185">Reference proteome</keyword>
<evidence type="ECO:0000313" key="3">
    <source>
        <dbReference type="Proteomes" id="UP000291116"/>
    </source>
</evidence>
<proteinExistence type="predicted"/>
<feature type="compositionally biased region" description="Polar residues" evidence="1">
    <location>
        <begin position="1"/>
        <end position="32"/>
    </location>
</feature>
<sequence>MTAAIETNQDGGESSSDPKQQHQKMASSTSSRYPVKIKRPTTTSDSGDPTDDCLFDAKRIFRLVEDERYLSANALYQSVRERIQQGEIDGEIFGGRRNNSGTLSGISGKKRPMPKKKKNSSRKGIEEQRRKAAMELLVENEEILNKMEDRCIMFEKAKLNINNDDDWTLAQSLFGVTTFYRHEQDGSMSIKLEGPVKDCSLFDQVAVLREFDLNHLWAPFCTASMTVAHLGKLDTPSDCCDRNRRSAGG</sequence>
<evidence type="ECO:0000256" key="1">
    <source>
        <dbReference type="SAM" id="MobiDB-lite"/>
    </source>
</evidence>
<organism evidence="2 3">
    <name type="scientific">Pseudo-nitzschia multistriata</name>
    <dbReference type="NCBI Taxonomy" id="183589"/>
    <lineage>
        <taxon>Eukaryota</taxon>
        <taxon>Sar</taxon>
        <taxon>Stramenopiles</taxon>
        <taxon>Ochrophyta</taxon>
        <taxon>Bacillariophyta</taxon>
        <taxon>Bacillariophyceae</taxon>
        <taxon>Bacillariophycidae</taxon>
        <taxon>Bacillariales</taxon>
        <taxon>Bacillariaceae</taxon>
        <taxon>Pseudo-nitzschia</taxon>
    </lineage>
</organism>
<reference evidence="2 3" key="1">
    <citation type="submission" date="2019-01" db="EMBL/GenBank/DDBJ databases">
        <authorList>
            <person name="Ferrante I. M."/>
        </authorList>
    </citation>
    <scope>NUCLEOTIDE SEQUENCE [LARGE SCALE GENOMIC DNA]</scope>
    <source>
        <strain evidence="2 3">B856</strain>
    </source>
</reference>
<evidence type="ECO:0000313" key="2">
    <source>
        <dbReference type="EMBL" id="VEU37412.1"/>
    </source>
</evidence>
<evidence type="ECO:0008006" key="4">
    <source>
        <dbReference type="Google" id="ProtNLM"/>
    </source>
</evidence>
<feature type="region of interest" description="Disordered" evidence="1">
    <location>
        <begin position="1"/>
        <end position="51"/>
    </location>
</feature>
<protein>
    <recommendedName>
        <fullName evidence="4">START domain-containing protein</fullName>
    </recommendedName>
</protein>
<dbReference type="OrthoDB" id="1295045at2759"/>
<dbReference type="AlphaFoldDB" id="A0A448Z5V6"/>
<name>A0A448Z5V6_9STRA</name>
<feature type="compositionally biased region" description="Basic residues" evidence="1">
    <location>
        <begin position="108"/>
        <end position="121"/>
    </location>
</feature>
<feature type="region of interest" description="Disordered" evidence="1">
    <location>
        <begin position="91"/>
        <end position="128"/>
    </location>
</feature>
<gene>
    <name evidence="2" type="ORF">PSNMU_V1.4_AUG-EV-PASAV3_0042310</name>
</gene>
<accession>A0A448Z5V6</accession>
<dbReference type="EMBL" id="CAACVS010000126">
    <property type="protein sequence ID" value="VEU37412.1"/>
    <property type="molecule type" value="Genomic_DNA"/>
</dbReference>
<dbReference type="Proteomes" id="UP000291116">
    <property type="component" value="Unassembled WGS sequence"/>
</dbReference>